<sequence>FEKAIIHCAKFEIEADKKLGITRSMEYYTNRVAPKTVEAIGIAIQEKEIIKRLVDRDKEWNIAIRSQAREIFLKIKRIESAWATPNFWRELNKIEQEYCGGK</sequence>
<gene>
    <name evidence="1" type="ORF">S03H2_18644</name>
</gene>
<evidence type="ECO:0000313" key="1">
    <source>
        <dbReference type="EMBL" id="GAH40271.1"/>
    </source>
</evidence>
<reference evidence="1" key="1">
    <citation type="journal article" date="2014" name="Front. Microbiol.">
        <title>High frequency of phylogenetically diverse reductive dehalogenase-homologous genes in deep subseafloor sedimentary metagenomes.</title>
        <authorList>
            <person name="Kawai M."/>
            <person name="Futagami T."/>
            <person name="Toyoda A."/>
            <person name="Takaki Y."/>
            <person name="Nishi S."/>
            <person name="Hori S."/>
            <person name="Arai W."/>
            <person name="Tsubouchi T."/>
            <person name="Morono Y."/>
            <person name="Uchiyama I."/>
            <person name="Ito T."/>
            <person name="Fujiyama A."/>
            <person name="Inagaki F."/>
            <person name="Takami H."/>
        </authorList>
    </citation>
    <scope>NUCLEOTIDE SEQUENCE</scope>
    <source>
        <strain evidence="1">Expedition CK06-06</strain>
    </source>
</reference>
<proteinExistence type="predicted"/>
<name>X1F3Q0_9ZZZZ</name>
<feature type="non-terminal residue" evidence="1">
    <location>
        <position position="1"/>
    </location>
</feature>
<dbReference type="EMBL" id="BARU01009684">
    <property type="protein sequence ID" value="GAH40271.1"/>
    <property type="molecule type" value="Genomic_DNA"/>
</dbReference>
<accession>X1F3Q0</accession>
<protein>
    <submittedName>
        <fullName evidence="1">Uncharacterized protein</fullName>
    </submittedName>
</protein>
<comment type="caution">
    <text evidence="1">The sequence shown here is derived from an EMBL/GenBank/DDBJ whole genome shotgun (WGS) entry which is preliminary data.</text>
</comment>
<dbReference type="AlphaFoldDB" id="X1F3Q0"/>
<organism evidence="1">
    <name type="scientific">marine sediment metagenome</name>
    <dbReference type="NCBI Taxonomy" id="412755"/>
    <lineage>
        <taxon>unclassified sequences</taxon>
        <taxon>metagenomes</taxon>
        <taxon>ecological metagenomes</taxon>
    </lineage>
</organism>